<dbReference type="RefSeq" id="XP_007375260.1">
    <property type="nucleotide sequence ID" value="XM_007375198.1"/>
</dbReference>
<dbReference type="AlphaFoldDB" id="G3ANP9"/>
<dbReference type="eggNOG" id="KOG1156">
    <property type="taxonomic scope" value="Eukaryota"/>
</dbReference>
<organism evidence="5">
    <name type="scientific">Spathaspora passalidarum (strain NRRL Y-27907 / 11-Y1)</name>
    <dbReference type="NCBI Taxonomy" id="619300"/>
    <lineage>
        <taxon>Eukaryota</taxon>
        <taxon>Fungi</taxon>
        <taxon>Dikarya</taxon>
        <taxon>Ascomycota</taxon>
        <taxon>Saccharomycotina</taxon>
        <taxon>Pichiomycetes</taxon>
        <taxon>Debaryomycetaceae</taxon>
        <taxon>Spathaspora</taxon>
    </lineage>
</organism>
<dbReference type="GO" id="GO:0043022">
    <property type="term" value="F:ribosome binding"/>
    <property type="evidence" value="ECO:0007669"/>
    <property type="project" value="EnsemblFungi"/>
</dbReference>
<dbReference type="InterPro" id="IPR019734">
    <property type="entry name" value="TPR_rpt"/>
</dbReference>
<keyword evidence="2" id="KW-0802">TPR repeat</keyword>
<dbReference type="OMA" id="HTAINYD"/>
<dbReference type="Proteomes" id="UP000000709">
    <property type="component" value="Unassembled WGS sequence"/>
</dbReference>
<dbReference type="STRING" id="619300.G3ANP9"/>
<dbReference type="FunCoup" id="G3ANP9">
    <property type="interactions" value="1089"/>
</dbReference>
<evidence type="ECO:0000256" key="3">
    <source>
        <dbReference type="SAM" id="Coils"/>
    </source>
</evidence>
<dbReference type="PANTHER" id="PTHR22767">
    <property type="entry name" value="N-TERMINAL ACETYLTRANSFERASE-RELATED"/>
    <property type="match status" value="1"/>
</dbReference>
<evidence type="ECO:0000313" key="4">
    <source>
        <dbReference type="EMBL" id="EGW31984.1"/>
    </source>
</evidence>
<evidence type="ECO:0008006" key="6">
    <source>
        <dbReference type="Google" id="ProtNLM"/>
    </source>
</evidence>
<dbReference type="SMART" id="SM00028">
    <property type="entry name" value="TPR"/>
    <property type="match status" value="3"/>
</dbReference>
<proteinExistence type="predicted"/>
<dbReference type="InterPro" id="IPR021183">
    <property type="entry name" value="NatA_aux_su"/>
</dbReference>
<accession>G3ANP9</accession>
<evidence type="ECO:0000256" key="1">
    <source>
        <dbReference type="ARBA" id="ARBA00022737"/>
    </source>
</evidence>
<keyword evidence="1" id="KW-0677">Repeat</keyword>
<dbReference type="FunFam" id="1.25.40.1040:FF:000003">
    <property type="entry name" value="N-terminal acetyltransferase A, auxiliary subunit"/>
    <property type="match status" value="1"/>
</dbReference>
<dbReference type="GeneID" id="18870159"/>
<dbReference type="OrthoDB" id="10263032at2759"/>
<evidence type="ECO:0000313" key="5">
    <source>
        <dbReference type="Proteomes" id="UP000000709"/>
    </source>
</evidence>
<keyword evidence="3" id="KW-0175">Coiled coil</keyword>
<dbReference type="GO" id="GO:0010698">
    <property type="term" value="F:acetyltransferase activator activity"/>
    <property type="evidence" value="ECO:0007669"/>
    <property type="project" value="EnsemblFungi"/>
</dbReference>
<dbReference type="Gene3D" id="1.25.40.1010">
    <property type="match status" value="1"/>
</dbReference>
<keyword evidence="5" id="KW-1185">Reference proteome</keyword>
<dbReference type="Gene3D" id="1.25.40.1040">
    <property type="match status" value="1"/>
</dbReference>
<dbReference type="PANTHER" id="PTHR22767:SF2">
    <property type="entry name" value="N(ALPHA)-ACETYLTRANSFERASE 15_16, ISOFORM A"/>
    <property type="match status" value="1"/>
</dbReference>
<gene>
    <name evidence="4" type="ORF">SPAPADRAFT_138897</name>
</gene>
<feature type="coiled-coil region" evidence="3">
    <location>
        <begin position="492"/>
        <end position="523"/>
    </location>
</feature>
<dbReference type="HOGENOM" id="CLU_006686_1_1_1"/>
<protein>
    <recommendedName>
        <fullName evidence="6">N-terminal acetyltransferase A, auxiliary subunit</fullName>
    </recommendedName>
</protein>
<dbReference type="SUPFAM" id="SSF48452">
    <property type="entry name" value="TPR-like"/>
    <property type="match status" value="2"/>
</dbReference>
<dbReference type="EMBL" id="GL996502">
    <property type="protein sequence ID" value="EGW31984.1"/>
    <property type="molecule type" value="Genomic_DNA"/>
</dbReference>
<dbReference type="KEGG" id="spaa:SPAPADRAFT_138897"/>
<dbReference type="GO" id="GO:0031415">
    <property type="term" value="C:NatA complex"/>
    <property type="evidence" value="ECO:0007669"/>
    <property type="project" value="EnsemblFungi"/>
</dbReference>
<evidence type="ECO:0000256" key="2">
    <source>
        <dbReference type="ARBA" id="ARBA00022803"/>
    </source>
</evidence>
<sequence>MVTKKASPIFASKEDSNFREALKLYDAKQYKKALKLVEGNLKKHSHHAESLALKGCITFHIGAKQDAEPYILKAVEKEPTNYLVNHLAGLYYRSVEDYHKAAKWLKAANDNGSPNKPILRDLSFMQSQIRDYKNLKESRQLYLEHQPGYRANWTGLAVAQHLNKEYHAAVSTLDKIENIIKEHLTDADMYEQSECVLYKHQILSEAGDYERALKALENDKDSIKDMLSYMEYKAKYLLLLGQKKEASLIYRELLKRNPDNISYYPLLETALDTTSKPEELRLKLYEKLGRYYPRSDPPKFIPLTFLSSEGDLFAKKARDYIIPQLLRGVPATFVNVKPLYLNPKKSQVIEEIVLDFYQHDLPKLENPTVAVWTEYFLAQHYLYKNDLDSADKHIDLALEHTPTLVELYIVKARIIKHRGDYVKASEVMDEGRKLDLQDRFINSKTTKYLLRANKVNEAIDCISLFTKLDEDAINGCKDLHTMQVSWVLVESAEAYTRLYHEYQAKLNELRNCEAEENEELTQELLENIETYRGLALKRFTSIVKLYKIFYNDQYDFHSYCMRRGTPRDYIDTLRWEDKIHSTPIYTRALKGLSELYFELYSESLNDNEESSQEVKIKKTNKKQKKAKAQMNKKKTEFIARVESEKEDADPLGAKLLHDLQNSDVIEALFELFKSLIEEGKDLELTWKVLFKVYLIQGKYVLALQAVKNLNKVLNPYGEKKLREIGSRVVELATTSKNDDKANAAIVKVVEKGLHSAFPEFEQLSTDEFLELYNQ</sequence>
<reference evidence="4 5" key="1">
    <citation type="journal article" date="2011" name="Proc. Natl. Acad. Sci. U.S.A.">
        <title>Comparative genomics of xylose-fermenting fungi for enhanced biofuel production.</title>
        <authorList>
            <person name="Wohlbach D.J."/>
            <person name="Kuo A."/>
            <person name="Sato T.K."/>
            <person name="Potts K.M."/>
            <person name="Salamov A.A."/>
            <person name="LaButti K.M."/>
            <person name="Sun H."/>
            <person name="Clum A."/>
            <person name="Pangilinan J.L."/>
            <person name="Lindquist E.A."/>
            <person name="Lucas S."/>
            <person name="Lapidus A."/>
            <person name="Jin M."/>
            <person name="Gunawan C."/>
            <person name="Balan V."/>
            <person name="Dale B.E."/>
            <person name="Jeffries T.W."/>
            <person name="Zinkel R."/>
            <person name="Barry K.W."/>
            <person name="Grigoriev I.V."/>
            <person name="Gasch A.P."/>
        </authorList>
    </citation>
    <scope>NUCLEOTIDE SEQUENCE [LARGE SCALE GENOMIC DNA]</scope>
    <source>
        <strain evidence="5">NRRL Y-27907 / 11-Y1</strain>
    </source>
</reference>
<dbReference type="PIRSF" id="PIRSF000422">
    <property type="entry name" value="N-terminal-AcTrfase-A_aux_su"/>
    <property type="match status" value="1"/>
</dbReference>
<dbReference type="Pfam" id="PF12569">
    <property type="entry name" value="NatA_aux_su"/>
    <property type="match status" value="2"/>
</dbReference>
<dbReference type="InParanoid" id="G3ANP9"/>
<dbReference type="GO" id="GO:0004596">
    <property type="term" value="F:protein-N-terminal amino-acid acetyltransferase activity"/>
    <property type="evidence" value="ECO:0007669"/>
    <property type="project" value="EnsemblFungi"/>
</dbReference>
<feature type="coiled-coil region" evidence="3">
    <location>
        <begin position="199"/>
        <end position="226"/>
    </location>
</feature>
<dbReference type="InterPro" id="IPR011990">
    <property type="entry name" value="TPR-like_helical_dom_sf"/>
</dbReference>
<name>G3ANP9_SPAPN</name>